<keyword evidence="10" id="KW-0812">Transmembrane</keyword>
<feature type="region of interest" description="Disordered" evidence="9">
    <location>
        <begin position="487"/>
        <end position="524"/>
    </location>
</feature>
<comment type="caution">
    <text evidence="12">The sequence shown here is derived from an EMBL/GenBank/DDBJ whole genome shotgun (WGS) entry which is preliminary data.</text>
</comment>
<evidence type="ECO:0000256" key="5">
    <source>
        <dbReference type="ARBA" id="ARBA00023277"/>
    </source>
</evidence>
<keyword evidence="5" id="KW-0119">Carbohydrate metabolism</keyword>
<evidence type="ECO:0000313" key="13">
    <source>
        <dbReference type="Proteomes" id="UP001189429"/>
    </source>
</evidence>
<keyword evidence="3" id="KW-0136">Cellulose degradation</keyword>
<dbReference type="Pfam" id="PF01341">
    <property type="entry name" value="Glyco_hydro_6"/>
    <property type="match status" value="1"/>
</dbReference>
<dbReference type="InterPro" id="IPR035971">
    <property type="entry name" value="CBD_sf"/>
</dbReference>
<sequence>AFRVTAFWAPGSAAQPSRASRRASWGRAVGVMAPLAAVWAAVLGSGLLAAAEGKAASSNPFRGQAFYVNPVNAKEFDGSIAKATGKTKENLLKMQKVPSAYWIDVKAKVRGTDTKSLEGILKDASSKSPPELVVVIWYDLPNRDCDALASNGEICCYAGEDGKCDYEKTGDCAEGIEEYKTEYADPFIKVLKEYESKLPIVVVVEPDSLPNLATNLDHPHCGNPATQAAYTKGIGYALEQLTTQVPKVSVYLDAAHGGWVGWEDNLEKFMALLKKAAFPMAKIRGFATNVANYQPLGQMCPFCPDQGWRNAYCLNGRHKTDPCCADPCDLLGQYSAGNNELNYAQDLILAANDLLGMDAHAVIDTGRNGVADMRQDCKNWCNPRNAGAGVPSTTDVANTSMIDAYFWLKTPGESDGCSQELPDGGACPRFDNMCGSSDSIGSQTTEPRAPEAGAWFDYQVQQLALNANFEPPATSAPAAGGSAAGFGSCGADLQQQPQQPQVTLQQPSQVQQQGNPWLQQATQQVADVQDTPATEAFCCFAGSGADFCAPDGCVPAAKYSSDTKCGASQESCKACASQGQWCPAQPAQPAQPQTAQQQQQQPAQQPLQPVQAGAALAGGACSAAYQQCGGVQWTGPTCCAEGSTCTQNGDYYSQCTPSAGAFGGVQQSVGALAGVDSLLGVMKKDDESRADGQSALGHGGRRTSFGQAALLFATVPLLIAAAGVACRRSSGRPSGGFLRLPGGAARQELTAMEAA</sequence>
<dbReference type="PROSITE" id="PS00656">
    <property type="entry name" value="GLYCOSYL_HYDROL_F6_2"/>
    <property type="match status" value="1"/>
</dbReference>
<keyword evidence="6" id="KW-0326">Glycosidase</keyword>
<dbReference type="PROSITE" id="PS00562">
    <property type="entry name" value="CBM1_1"/>
    <property type="match status" value="1"/>
</dbReference>
<feature type="domain" description="CBM1" evidence="11">
    <location>
        <begin position="620"/>
        <end position="656"/>
    </location>
</feature>
<proteinExistence type="predicted"/>
<evidence type="ECO:0000256" key="10">
    <source>
        <dbReference type="SAM" id="Phobius"/>
    </source>
</evidence>
<dbReference type="EMBL" id="CAUYUJ010007645">
    <property type="protein sequence ID" value="CAK0821434.1"/>
    <property type="molecule type" value="Genomic_DNA"/>
</dbReference>
<gene>
    <name evidence="12" type="ORF">PCOR1329_LOCUS22762</name>
</gene>
<evidence type="ECO:0000256" key="7">
    <source>
        <dbReference type="ARBA" id="ARBA00023326"/>
    </source>
</evidence>
<protein>
    <recommendedName>
        <fullName evidence="11">CBM1 domain-containing protein</fullName>
    </recommendedName>
</protein>
<keyword evidence="10" id="KW-0472">Membrane</keyword>
<name>A0ABN9RQU4_9DINO</name>
<feature type="active site" description="Proton donor" evidence="8">
    <location>
        <position position="207"/>
    </location>
</feature>
<dbReference type="InterPro" id="IPR036434">
    <property type="entry name" value="Beta_cellobiohydrolase_sf"/>
</dbReference>
<evidence type="ECO:0000256" key="1">
    <source>
        <dbReference type="ARBA" id="ARBA00022729"/>
    </source>
</evidence>
<evidence type="ECO:0000313" key="12">
    <source>
        <dbReference type="EMBL" id="CAK0821434.1"/>
    </source>
</evidence>
<feature type="non-terminal residue" evidence="12">
    <location>
        <position position="1"/>
    </location>
</feature>
<dbReference type="Pfam" id="PF00734">
    <property type="entry name" value="CBM_1"/>
    <property type="match status" value="1"/>
</dbReference>
<dbReference type="PROSITE" id="PS51164">
    <property type="entry name" value="CBM1_2"/>
    <property type="match status" value="1"/>
</dbReference>
<dbReference type="InterPro" id="IPR000254">
    <property type="entry name" value="CBD"/>
</dbReference>
<keyword evidence="10" id="KW-1133">Transmembrane helix</keyword>
<dbReference type="Gene3D" id="3.20.20.40">
    <property type="entry name" value="1, 4-beta cellobiohydrolase"/>
    <property type="match status" value="1"/>
</dbReference>
<evidence type="ECO:0000256" key="9">
    <source>
        <dbReference type="SAM" id="MobiDB-lite"/>
    </source>
</evidence>
<dbReference type="Proteomes" id="UP001189429">
    <property type="component" value="Unassembled WGS sequence"/>
</dbReference>
<keyword evidence="4" id="KW-1015">Disulfide bond</keyword>
<dbReference type="PANTHER" id="PTHR34876">
    <property type="match status" value="1"/>
</dbReference>
<accession>A0ABN9RQU4</accession>
<evidence type="ECO:0000256" key="4">
    <source>
        <dbReference type="ARBA" id="ARBA00023157"/>
    </source>
</evidence>
<organism evidence="12 13">
    <name type="scientific">Prorocentrum cordatum</name>
    <dbReference type="NCBI Taxonomy" id="2364126"/>
    <lineage>
        <taxon>Eukaryota</taxon>
        <taxon>Sar</taxon>
        <taxon>Alveolata</taxon>
        <taxon>Dinophyceae</taxon>
        <taxon>Prorocentrales</taxon>
        <taxon>Prorocentraceae</taxon>
        <taxon>Prorocentrum</taxon>
    </lineage>
</organism>
<keyword evidence="13" id="KW-1185">Reference proteome</keyword>
<feature type="compositionally biased region" description="Low complexity" evidence="9">
    <location>
        <begin position="489"/>
        <end position="524"/>
    </location>
</feature>
<dbReference type="SMART" id="SM00236">
    <property type="entry name" value="fCBD"/>
    <property type="match status" value="1"/>
</dbReference>
<feature type="region of interest" description="Disordered" evidence="9">
    <location>
        <begin position="586"/>
        <end position="607"/>
    </location>
</feature>
<reference evidence="12" key="1">
    <citation type="submission" date="2023-10" db="EMBL/GenBank/DDBJ databases">
        <authorList>
            <person name="Chen Y."/>
            <person name="Shah S."/>
            <person name="Dougan E. K."/>
            <person name="Thang M."/>
            <person name="Chan C."/>
        </authorList>
    </citation>
    <scope>NUCLEOTIDE SEQUENCE [LARGE SCALE GENOMIC DNA]</scope>
</reference>
<dbReference type="SUPFAM" id="SSF57180">
    <property type="entry name" value="Cellulose-binding domain"/>
    <property type="match status" value="1"/>
</dbReference>
<feature type="transmembrane region" description="Helical" evidence="10">
    <location>
        <begin position="28"/>
        <end position="51"/>
    </location>
</feature>
<evidence type="ECO:0000256" key="6">
    <source>
        <dbReference type="ARBA" id="ARBA00023295"/>
    </source>
</evidence>
<evidence type="ECO:0000259" key="11">
    <source>
        <dbReference type="PROSITE" id="PS51164"/>
    </source>
</evidence>
<dbReference type="SUPFAM" id="SSF51989">
    <property type="entry name" value="Glycosyl hydrolases family 6, cellulases"/>
    <property type="match status" value="1"/>
</dbReference>
<dbReference type="InterPro" id="IPR016288">
    <property type="entry name" value="Beta_cellobiohydrolase"/>
</dbReference>
<dbReference type="PRINTS" id="PR00733">
    <property type="entry name" value="GLHYDRLASE6"/>
</dbReference>
<dbReference type="InterPro" id="IPR001524">
    <property type="entry name" value="Glyco_hydro_6_CS"/>
</dbReference>
<keyword evidence="1" id="KW-0732">Signal</keyword>
<keyword evidence="2" id="KW-0378">Hydrolase</keyword>
<evidence type="ECO:0000256" key="8">
    <source>
        <dbReference type="PROSITE-ProRule" id="PRU10057"/>
    </source>
</evidence>
<evidence type="ECO:0000256" key="3">
    <source>
        <dbReference type="ARBA" id="ARBA00023001"/>
    </source>
</evidence>
<keyword evidence="7" id="KW-0624">Polysaccharide degradation</keyword>
<dbReference type="PANTHER" id="PTHR34876:SF4">
    <property type="entry name" value="1,4-BETA-D-GLUCAN CELLOBIOHYDROLASE C-RELATED"/>
    <property type="match status" value="1"/>
</dbReference>
<evidence type="ECO:0000256" key="2">
    <source>
        <dbReference type="ARBA" id="ARBA00022801"/>
    </source>
</evidence>